<reference evidence="2 3" key="1">
    <citation type="submission" date="2019-10" db="EMBL/GenBank/DDBJ databases">
        <title>Bacillus from the desert of Cuatro Cinegas, Coahuila.</title>
        <authorList>
            <person name="Olmedo-Alvarez G."/>
            <person name="Saldana S."/>
            <person name="Barcelo D."/>
        </authorList>
    </citation>
    <scope>NUCLEOTIDE SEQUENCE [LARGE SCALE GENOMIC DNA]</scope>
    <source>
        <strain evidence="2 3">CH155b_5T</strain>
    </source>
</reference>
<dbReference type="Pfam" id="PF06527">
    <property type="entry name" value="TniQ"/>
    <property type="match status" value="1"/>
</dbReference>
<evidence type="ECO:0000313" key="3">
    <source>
        <dbReference type="Proteomes" id="UP000470409"/>
    </source>
</evidence>
<organism evidence="2 3">
    <name type="scientific">Bacillus luti</name>
    <dbReference type="NCBI Taxonomy" id="2026191"/>
    <lineage>
        <taxon>Bacteria</taxon>
        <taxon>Bacillati</taxon>
        <taxon>Bacillota</taxon>
        <taxon>Bacilli</taxon>
        <taxon>Bacillales</taxon>
        <taxon>Bacillaceae</taxon>
        <taxon>Bacillus</taxon>
        <taxon>Bacillus cereus group</taxon>
    </lineage>
</organism>
<sequence>MFLKRLYIQKCESLGSYLCRVSEDNYYESIITLGKIFEFNHFNVTSSSFDKGTLKDLSVYLKIEVEELEKYTCDFLKRSLGLKSENYIKSYVRFCPGCINNFGYHKWIWQMNYVSVCLEHQTYLIDSCLQCNKKLHLHELLRQGCNNCKEFGNTLTKRKPSYEELYTQEIIYQCIVDELAVKKTNTLDMNTLNNFVQLGKVLLDEQTSFLDANQTIRIKSTSTKPDDEILMWSYFLTDTFYLFENKKALQIALGNIDKYTLKKRSRKWNDVLRICKTLNTPHLREAIEEYLTERILNGNAEKNTILLYQRLEIEHSNIFLKSIEIRERWGLSQDEFRCLVENQVIIGCPLNAKKRALAYVIDNIKEFEEMLREKKHLISIQGAAKFLGVSVDTVRRLMHNGVISESRHPSSRMIFIDKRLLEKFVYDISKRQVKVLPISSKPLSQLLMKSAKLGINTEQFYDELQNSGIKFYYLSTQPKLADLWIDAEGERWIRKLWFEQKEYLNLEEAAKTIGVTTGVLKRMVQKELLVLNKKNSGCYLFSRGEVNQFMDNYCSVPICSKELGISAAIIRSWVYDRTIKNYFEDINKNRFLINKKEVVSVMKKNVI</sequence>
<evidence type="ECO:0000313" key="2">
    <source>
        <dbReference type="EMBL" id="KAB2444722.1"/>
    </source>
</evidence>
<name>A0A7V7SAQ3_9BACI</name>
<evidence type="ECO:0000259" key="1">
    <source>
        <dbReference type="Pfam" id="PF06527"/>
    </source>
</evidence>
<comment type="caution">
    <text evidence="2">The sequence shown here is derived from an EMBL/GenBank/DDBJ whole genome shotgun (WGS) entry which is preliminary data.</text>
</comment>
<proteinExistence type="predicted"/>
<dbReference type="AlphaFoldDB" id="A0A7V7SAQ3"/>
<dbReference type="InterPro" id="IPR009492">
    <property type="entry name" value="TniQ"/>
</dbReference>
<gene>
    <name evidence="2" type="ORF">F8163_05940</name>
</gene>
<protein>
    <recommendedName>
        <fullName evidence="1">TniQ domain-containing protein</fullName>
    </recommendedName>
</protein>
<feature type="domain" description="TniQ" evidence="1">
    <location>
        <begin position="9"/>
        <end position="124"/>
    </location>
</feature>
<dbReference type="RefSeq" id="WP_000479015.1">
    <property type="nucleotide sequence ID" value="NZ_WBPG01000008.1"/>
</dbReference>
<accession>A0A7V7SAQ3</accession>
<dbReference type="EMBL" id="WBPG01000008">
    <property type="protein sequence ID" value="KAB2444722.1"/>
    <property type="molecule type" value="Genomic_DNA"/>
</dbReference>
<dbReference type="Proteomes" id="UP000470409">
    <property type="component" value="Unassembled WGS sequence"/>
</dbReference>